<evidence type="ECO:0000313" key="4">
    <source>
        <dbReference type="EMBL" id="KAK9762861.1"/>
    </source>
</evidence>
<dbReference type="EMBL" id="JASJQH010000805">
    <property type="protein sequence ID" value="KAK9762861.1"/>
    <property type="molecule type" value="Genomic_DNA"/>
</dbReference>
<evidence type="ECO:0000259" key="3">
    <source>
        <dbReference type="PROSITE" id="PS50075"/>
    </source>
</evidence>
<comment type="caution">
    <text evidence="4">The sequence shown here is derived from an EMBL/GenBank/DDBJ whole genome shotgun (WGS) entry which is preliminary data.</text>
</comment>
<dbReference type="InterPro" id="IPR000873">
    <property type="entry name" value="AMP-dep_synth/lig_dom"/>
</dbReference>
<dbReference type="InterPro" id="IPR023213">
    <property type="entry name" value="CAT-like_dom_sf"/>
</dbReference>
<dbReference type="InterPro" id="IPR020845">
    <property type="entry name" value="AMP-binding_CS"/>
</dbReference>
<name>A0ABR2WMY0_9FUNG</name>
<dbReference type="NCBIfam" id="TIGR01733">
    <property type="entry name" value="AA-adenyl-dom"/>
    <property type="match status" value="1"/>
</dbReference>
<dbReference type="SUPFAM" id="SSF56801">
    <property type="entry name" value="Acetyl-CoA synthetase-like"/>
    <property type="match status" value="1"/>
</dbReference>
<dbReference type="PROSITE" id="PS50075">
    <property type="entry name" value="CARRIER"/>
    <property type="match status" value="1"/>
</dbReference>
<dbReference type="Pfam" id="PF00501">
    <property type="entry name" value="AMP-binding"/>
    <property type="match status" value="1"/>
</dbReference>
<keyword evidence="1" id="KW-0596">Phosphopantetheine</keyword>
<keyword evidence="2" id="KW-0597">Phosphoprotein</keyword>
<dbReference type="Pfam" id="PF00668">
    <property type="entry name" value="Condensation"/>
    <property type="match status" value="2"/>
</dbReference>
<organism evidence="4 5">
    <name type="scientific">Basidiobolus ranarum</name>
    <dbReference type="NCBI Taxonomy" id="34480"/>
    <lineage>
        <taxon>Eukaryota</taxon>
        <taxon>Fungi</taxon>
        <taxon>Fungi incertae sedis</taxon>
        <taxon>Zoopagomycota</taxon>
        <taxon>Entomophthoromycotina</taxon>
        <taxon>Basidiobolomycetes</taxon>
        <taxon>Basidiobolales</taxon>
        <taxon>Basidiobolaceae</taxon>
        <taxon>Basidiobolus</taxon>
    </lineage>
</organism>
<accession>A0ABR2WMY0</accession>
<dbReference type="InterPro" id="IPR001242">
    <property type="entry name" value="Condensation_dom"/>
</dbReference>
<dbReference type="InterPro" id="IPR001031">
    <property type="entry name" value="Thioesterase"/>
</dbReference>
<dbReference type="Gene3D" id="3.40.50.12780">
    <property type="entry name" value="N-terminal domain of ligase-like"/>
    <property type="match status" value="1"/>
</dbReference>
<dbReference type="Gene3D" id="3.30.559.30">
    <property type="entry name" value="Nonribosomal peptide synthetase, condensation domain"/>
    <property type="match status" value="2"/>
</dbReference>
<dbReference type="InterPro" id="IPR010071">
    <property type="entry name" value="AA_adenyl_dom"/>
</dbReference>
<dbReference type="InterPro" id="IPR029058">
    <property type="entry name" value="AB_hydrolase_fold"/>
</dbReference>
<dbReference type="SUPFAM" id="SSF52777">
    <property type="entry name" value="CoA-dependent acyltransferases"/>
    <property type="match status" value="3"/>
</dbReference>
<dbReference type="Gene3D" id="1.10.1200.10">
    <property type="entry name" value="ACP-like"/>
    <property type="match status" value="1"/>
</dbReference>
<dbReference type="Pfam" id="PF00975">
    <property type="entry name" value="Thioesterase"/>
    <property type="match status" value="1"/>
</dbReference>
<dbReference type="Gene3D" id="3.30.559.10">
    <property type="entry name" value="Chloramphenicol acetyltransferase-like domain"/>
    <property type="match status" value="1"/>
</dbReference>
<dbReference type="InterPro" id="IPR036736">
    <property type="entry name" value="ACP-like_sf"/>
</dbReference>
<evidence type="ECO:0000256" key="1">
    <source>
        <dbReference type="ARBA" id="ARBA00022450"/>
    </source>
</evidence>
<dbReference type="PANTHER" id="PTHR45398:SF1">
    <property type="entry name" value="ENZYME, PUTATIVE (JCVI)-RELATED"/>
    <property type="match status" value="1"/>
</dbReference>
<dbReference type="Proteomes" id="UP001479436">
    <property type="component" value="Unassembled WGS sequence"/>
</dbReference>
<dbReference type="InterPro" id="IPR045851">
    <property type="entry name" value="AMP-bd_C_sf"/>
</dbReference>
<sequence length="1510" mass="169045">MKLHTGSSDVVFGVVNSGRNLPVNGIEEICGPCFNTLPVRVKLDDDNTLLDIMLRIHKSQTKQQRYQSIGLQDLLQHCVDARTHSLFDSLLVIQNLPNEDFASGISSIGLKELNTTMPANYPVMVELVTMSQERQLTLTYDGNLVSEGDARWMFNHMKTALSEIAKNVNTLVSDFSVVSTEESALLNKWSGNGTATVYNSYIHELFEKHVELAPDNIALQFETSEFVTYGELNARANRLAHLLIEFGVGPDLMVPLCIDKSIDMVVAMLAVLKAGGAYVPLDPQNPIERNRYVVSEVRAKVVVTLDRYKHYFDGVNLLLLDTNRKQIVEQSAKNPIVSELTPSNLCYVLFTSGSTGTPKGVMLEHSAVVNYMKAYKEMWDISSDDVVLQFANYTFDASVHEVFGTLVSGARLGLASKDNLLTNLEQIITSMNVSCCLLMTTIASYLNPLSVPCVKRLMVGGEMVTTAVRNSWAPHVELSNVYGPTEGTVICLKNSLTVEASCSIVGKPVGGNKIYILGSDLKPSPVGVVGELCISGPQLARGYLNRPDLTSAAFVAHPFIEGERLYLSGDLARFSADGSVEIIGRKDNQIKLHGLRIELGEVENTLNDHFKIGRACALPLVTDSKTNHKALVAFLTFSDLTENDSEVAILNGENAELAGEYINEIKELSKKNLPTYMIPSIWIPLNRMPLNTSEKVDRKFLAAFFERSDISSLSEFGLSNNAPIVQPRTENEKLIQKIWSEVLKIPQENISVDHSFRQLGGDSILAIQVSSMCRKHHIQIPVQTMLQQQNISQLADEVRLNTPEWFKPDETVEGPVILSPLQHMYFDLKQDSFNHFNMSWLFKTREYIEVDTLASAVRSLVDQHDILRARFSCTDDKWQLRVLPPAEVSFEIQSTNVSTAEELKTHIHQLQRSMNLTAGPLFQFSLYQIPNGQQLIFMSIHHYIIDLLSWRIIWEDLESLLDGHECGYKSVSYMQWSKVLYEHAQTLDMNAWPTQPKSEPVCSDVNLLAQNTMGSVRSLDFKLDAYFTKLANRYCNQSVGIDILDLLLASLAYSFCSVFERSSISIQLEFHGRQFSDNRVDISRTVGWFTNLYPVVIAVGEDDGIVDIIRQTVAQIQQIRGNEASYGLLGYLNEKTAPTFEKDPLQIFLGYYPHSLNRDSSDSLLQTIPSDSEYNVDLQAIPSTWKRHQVFSCVSQLVGEQLEASIKYSGVIFTESIVQNWLELWEESLIQAITHISNEATHASEDRPALYAPVRQNSIISPAEPEDKTRVKPIRRTSTQRNDCLALISKSNQETMFIIHCATGIASYYGSLRNYMQHTLYSLSDPTLGTSKSFESIEQMASDYVTVIREVQGEGPYYLHGYSFGGLVAFEAARQLEFQGLEVARVTIIDTLAPGVERPKDGVASRSSKEYLNLISQGGKWNLDETASRMILNKIDSNKQLMKNYLPAARKLAASIVLVKAINNGANYESLQECYGWSEYSNNVTVHTIAAEHHQLMFEPHVSKVAEYLH</sequence>
<feature type="domain" description="Carrier" evidence="3">
    <location>
        <begin position="726"/>
        <end position="802"/>
    </location>
</feature>
<dbReference type="InterPro" id="IPR009081">
    <property type="entry name" value="PP-bd_ACP"/>
</dbReference>
<proteinExistence type="predicted"/>
<dbReference type="InterPro" id="IPR042099">
    <property type="entry name" value="ANL_N_sf"/>
</dbReference>
<dbReference type="CDD" id="cd05918">
    <property type="entry name" value="A_NRPS_SidN3_like"/>
    <property type="match status" value="1"/>
</dbReference>
<dbReference type="PANTHER" id="PTHR45398">
    <property type="match status" value="1"/>
</dbReference>
<dbReference type="PROSITE" id="PS00455">
    <property type="entry name" value="AMP_BINDING"/>
    <property type="match status" value="1"/>
</dbReference>
<protein>
    <recommendedName>
        <fullName evidence="3">Carrier domain-containing protein</fullName>
    </recommendedName>
</protein>
<reference evidence="4 5" key="1">
    <citation type="submission" date="2023-04" db="EMBL/GenBank/DDBJ databases">
        <title>Genome of Basidiobolus ranarum AG-B5.</title>
        <authorList>
            <person name="Stajich J.E."/>
            <person name="Carter-House D."/>
            <person name="Gryganskyi A."/>
        </authorList>
    </citation>
    <scope>NUCLEOTIDE SEQUENCE [LARGE SCALE GENOMIC DNA]</scope>
    <source>
        <strain evidence="4 5">AG-B5</strain>
    </source>
</reference>
<dbReference type="Gene3D" id="3.40.50.1820">
    <property type="entry name" value="alpha/beta hydrolase"/>
    <property type="match status" value="1"/>
</dbReference>
<dbReference type="Gene3D" id="3.30.300.30">
    <property type="match status" value="1"/>
</dbReference>
<dbReference type="SUPFAM" id="SSF47336">
    <property type="entry name" value="ACP-like"/>
    <property type="match status" value="1"/>
</dbReference>
<keyword evidence="5" id="KW-1185">Reference proteome</keyword>
<dbReference type="Pfam" id="PF00550">
    <property type="entry name" value="PP-binding"/>
    <property type="match status" value="1"/>
</dbReference>
<evidence type="ECO:0000313" key="5">
    <source>
        <dbReference type="Proteomes" id="UP001479436"/>
    </source>
</evidence>
<evidence type="ECO:0000256" key="2">
    <source>
        <dbReference type="ARBA" id="ARBA00022553"/>
    </source>
</evidence>
<dbReference type="SUPFAM" id="SSF53474">
    <property type="entry name" value="alpha/beta-Hydrolases"/>
    <property type="match status" value="1"/>
</dbReference>
<gene>
    <name evidence="4" type="ORF">K7432_010984</name>
</gene>